<evidence type="ECO:0000313" key="16">
    <source>
        <dbReference type="Proteomes" id="UP000178912"/>
    </source>
</evidence>
<gene>
    <name evidence="15" type="ORF">RAG0_10621</name>
</gene>
<evidence type="ECO:0000256" key="13">
    <source>
        <dbReference type="RuleBase" id="RU000461"/>
    </source>
</evidence>
<dbReference type="GO" id="GO:0005506">
    <property type="term" value="F:iron ion binding"/>
    <property type="evidence" value="ECO:0007669"/>
    <property type="project" value="InterPro"/>
</dbReference>
<proteinExistence type="inferred from homology"/>
<evidence type="ECO:0000256" key="3">
    <source>
        <dbReference type="ARBA" id="ARBA00010617"/>
    </source>
</evidence>
<evidence type="ECO:0000256" key="8">
    <source>
        <dbReference type="ARBA" id="ARBA00023002"/>
    </source>
</evidence>
<evidence type="ECO:0000256" key="7">
    <source>
        <dbReference type="ARBA" id="ARBA00022989"/>
    </source>
</evidence>
<dbReference type="Gene3D" id="1.10.630.10">
    <property type="entry name" value="Cytochrome P450"/>
    <property type="match status" value="1"/>
</dbReference>
<keyword evidence="10 13" id="KW-0503">Monooxygenase</keyword>
<evidence type="ECO:0000256" key="2">
    <source>
        <dbReference type="ARBA" id="ARBA00004370"/>
    </source>
</evidence>
<dbReference type="SUPFAM" id="SSF48264">
    <property type="entry name" value="Cytochrome P450"/>
    <property type="match status" value="1"/>
</dbReference>
<evidence type="ECO:0000256" key="6">
    <source>
        <dbReference type="ARBA" id="ARBA00022723"/>
    </source>
</evidence>
<dbReference type="InterPro" id="IPR017972">
    <property type="entry name" value="Cyt_P450_CS"/>
</dbReference>
<comment type="subcellular location">
    <subcellularLocation>
        <location evidence="2">Membrane</location>
    </subcellularLocation>
</comment>
<dbReference type="Pfam" id="PF00067">
    <property type="entry name" value="p450"/>
    <property type="match status" value="1"/>
</dbReference>
<dbReference type="GO" id="GO:0020037">
    <property type="term" value="F:heme binding"/>
    <property type="evidence" value="ECO:0007669"/>
    <property type="project" value="InterPro"/>
</dbReference>
<dbReference type="InterPro" id="IPR001128">
    <property type="entry name" value="Cyt_P450"/>
</dbReference>
<protein>
    <submittedName>
        <fullName evidence="15">Probable cytochrome P450 67</fullName>
    </submittedName>
</protein>
<evidence type="ECO:0000256" key="1">
    <source>
        <dbReference type="ARBA" id="ARBA00001971"/>
    </source>
</evidence>
<evidence type="ECO:0000256" key="12">
    <source>
        <dbReference type="PIRSR" id="PIRSR602401-1"/>
    </source>
</evidence>
<keyword evidence="5 14" id="KW-0812">Transmembrane</keyword>
<dbReference type="FunFam" id="1.10.630.10:FF:000063">
    <property type="entry name" value="Cytochrome P450 monooxygenase"/>
    <property type="match status" value="1"/>
</dbReference>
<feature type="transmembrane region" description="Helical" evidence="14">
    <location>
        <begin position="20"/>
        <end position="39"/>
    </location>
</feature>
<keyword evidence="7 14" id="KW-1133">Transmembrane helix</keyword>
<comment type="similarity">
    <text evidence="3 13">Belongs to the cytochrome P450 family.</text>
</comment>
<dbReference type="PROSITE" id="PS00086">
    <property type="entry name" value="CYTOCHROME_P450"/>
    <property type="match status" value="1"/>
</dbReference>
<dbReference type="OrthoDB" id="1470350at2759"/>
<dbReference type="AlphaFoldDB" id="A0A1E1L0K5"/>
<keyword evidence="9 12" id="KW-0408">Iron</keyword>
<sequence>MLLFGNESGLFGFLAKLSGWIFLSLTAYLLLLTIYRLTFHPLAKYPGPFLAKVTDWYSVYHAYQGDRHLEFWRCHETYGPVVRFGPNSLSINTNTALKAIYSHRANVKKSQFYSVFPPTKDTFNTHSSIDKTSHARKRRVLSHAFSDNAIKSMEKYILGNVRTFCTKLGAKPALVEKSGAKDQWSVAQNMADWANYLTFDVMGDLCFGKAFEMLEHEENRHVIDLIGNAAHMHLILGTNPSIKTLGLNKILFSKIYNMRMQYMAYSKVQAAERSKVGLDTDRKDFFYYLLNARDPETGKGFTGPELWGESNLLIIAGSDTTSTALASAFFYLVHNPATLETLYEEVRSTFSDLEEIHSGPTLNSCTYLRAVIDEAMRLSPPVGGVLPREVLPGGLDVDGMHIPAGVVVGTPHYALHHNPAYYPAPFTFNPSRWIADSSPSVTKDNVSVAQSAFCPFSVGPRGCIGKGLAYAELMTSLARTVFMYDMKLAEGTSVGEGRPELEWGRQRKEEYQLKDCFTSMKQGPYVQFRERQ</sequence>
<evidence type="ECO:0000313" key="15">
    <source>
        <dbReference type="EMBL" id="CZT04035.1"/>
    </source>
</evidence>
<evidence type="ECO:0000256" key="9">
    <source>
        <dbReference type="ARBA" id="ARBA00023004"/>
    </source>
</evidence>
<keyword evidence="6 12" id="KW-0479">Metal-binding</keyword>
<dbReference type="Proteomes" id="UP000178912">
    <property type="component" value="Unassembled WGS sequence"/>
</dbReference>
<keyword evidence="8 13" id="KW-0560">Oxidoreductase</keyword>
<dbReference type="GO" id="GO:0016020">
    <property type="term" value="C:membrane"/>
    <property type="evidence" value="ECO:0007669"/>
    <property type="project" value="UniProtKB-SubCell"/>
</dbReference>
<reference evidence="16" key="1">
    <citation type="submission" date="2016-03" db="EMBL/GenBank/DDBJ databases">
        <authorList>
            <person name="Guldener U."/>
        </authorList>
    </citation>
    <scope>NUCLEOTIDE SEQUENCE [LARGE SCALE GENOMIC DNA]</scope>
    <source>
        <strain evidence="16">04CH-RAC-A.6.1</strain>
    </source>
</reference>
<comment type="cofactor">
    <cofactor evidence="1 12">
        <name>heme</name>
        <dbReference type="ChEBI" id="CHEBI:30413"/>
    </cofactor>
</comment>
<evidence type="ECO:0000256" key="10">
    <source>
        <dbReference type="ARBA" id="ARBA00023033"/>
    </source>
</evidence>
<organism evidence="15 16">
    <name type="scientific">Rhynchosporium agropyri</name>
    <dbReference type="NCBI Taxonomy" id="914238"/>
    <lineage>
        <taxon>Eukaryota</taxon>
        <taxon>Fungi</taxon>
        <taxon>Dikarya</taxon>
        <taxon>Ascomycota</taxon>
        <taxon>Pezizomycotina</taxon>
        <taxon>Leotiomycetes</taxon>
        <taxon>Helotiales</taxon>
        <taxon>Ploettnerulaceae</taxon>
        <taxon>Rhynchosporium</taxon>
    </lineage>
</organism>
<dbReference type="GO" id="GO:0004497">
    <property type="term" value="F:monooxygenase activity"/>
    <property type="evidence" value="ECO:0007669"/>
    <property type="project" value="UniProtKB-KW"/>
</dbReference>
<dbReference type="InterPro" id="IPR050121">
    <property type="entry name" value="Cytochrome_P450_monoxygenase"/>
</dbReference>
<dbReference type="CDD" id="cd11061">
    <property type="entry name" value="CYP67-like"/>
    <property type="match status" value="1"/>
</dbReference>
<evidence type="ECO:0000256" key="11">
    <source>
        <dbReference type="ARBA" id="ARBA00023136"/>
    </source>
</evidence>
<dbReference type="EMBL" id="FJUX01000066">
    <property type="protein sequence ID" value="CZT04035.1"/>
    <property type="molecule type" value="Genomic_DNA"/>
</dbReference>
<dbReference type="InterPro" id="IPR036396">
    <property type="entry name" value="Cyt_P450_sf"/>
</dbReference>
<dbReference type="GO" id="GO:1902181">
    <property type="term" value="P:verruculogen biosynthetic process"/>
    <property type="evidence" value="ECO:0007669"/>
    <property type="project" value="UniProtKB-ARBA"/>
</dbReference>
<keyword evidence="16" id="KW-1185">Reference proteome</keyword>
<feature type="binding site" description="axial binding residue" evidence="12">
    <location>
        <position position="463"/>
    </location>
    <ligand>
        <name>heme</name>
        <dbReference type="ChEBI" id="CHEBI:30413"/>
    </ligand>
    <ligandPart>
        <name>Fe</name>
        <dbReference type="ChEBI" id="CHEBI:18248"/>
    </ligandPart>
</feature>
<dbReference type="InterPro" id="IPR002401">
    <property type="entry name" value="Cyt_P450_E_grp-I"/>
</dbReference>
<name>A0A1E1L0K5_9HELO</name>
<dbReference type="PRINTS" id="PR00463">
    <property type="entry name" value="EP450I"/>
</dbReference>
<accession>A0A1E1L0K5</accession>
<dbReference type="PANTHER" id="PTHR24305:SF237">
    <property type="entry name" value="CYTOCHROME P450 MONOOXYGENASE ATNE-RELATED"/>
    <property type="match status" value="1"/>
</dbReference>
<evidence type="ECO:0000256" key="14">
    <source>
        <dbReference type="SAM" id="Phobius"/>
    </source>
</evidence>
<keyword evidence="11 14" id="KW-0472">Membrane</keyword>
<evidence type="ECO:0000256" key="4">
    <source>
        <dbReference type="ARBA" id="ARBA00022617"/>
    </source>
</evidence>
<keyword evidence="4 12" id="KW-0349">Heme</keyword>
<dbReference type="PANTHER" id="PTHR24305">
    <property type="entry name" value="CYTOCHROME P450"/>
    <property type="match status" value="1"/>
</dbReference>
<dbReference type="GO" id="GO:0016705">
    <property type="term" value="F:oxidoreductase activity, acting on paired donors, with incorporation or reduction of molecular oxygen"/>
    <property type="evidence" value="ECO:0007669"/>
    <property type="project" value="InterPro"/>
</dbReference>
<dbReference type="PRINTS" id="PR00385">
    <property type="entry name" value="P450"/>
</dbReference>
<evidence type="ECO:0000256" key="5">
    <source>
        <dbReference type="ARBA" id="ARBA00022692"/>
    </source>
</evidence>